<dbReference type="InterPro" id="IPR050872">
    <property type="entry name" value="PPR_P_subfamily"/>
</dbReference>
<dbReference type="Pfam" id="PF13812">
    <property type="entry name" value="PPR_3"/>
    <property type="match status" value="1"/>
</dbReference>
<accession>A0A8H3KX40</accession>
<protein>
    <submittedName>
        <fullName evidence="2">Protein Rf1, mitochondrial</fullName>
    </submittedName>
</protein>
<evidence type="ECO:0000313" key="3">
    <source>
        <dbReference type="Proteomes" id="UP000615446"/>
    </source>
</evidence>
<dbReference type="PANTHER" id="PTHR46128">
    <property type="entry name" value="MITOCHONDRIAL GROUP I INTRON SPLICING FACTOR CCM1"/>
    <property type="match status" value="1"/>
</dbReference>
<proteinExistence type="inferred from homology"/>
<dbReference type="InterPro" id="IPR002885">
    <property type="entry name" value="PPR_rpt"/>
</dbReference>
<comment type="caution">
    <text evidence="2">The sequence shown here is derived from an EMBL/GenBank/DDBJ whole genome shotgun (WGS) entry which is preliminary data.</text>
</comment>
<evidence type="ECO:0000256" key="1">
    <source>
        <dbReference type="ARBA" id="ARBA00007626"/>
    </source>
</evidence>
<dbReference type="Proteomes" id="UP000615446">
    <property type="component" value="Unassembled WGS sequence"/>
</dbReference>
<dbReference type="Gene3D" id="1.25.40.10">
    <property type="entry name" value="Tetratricopeptide repeat domain"/>
    <property type="match status" value="2"/>
</dbReference>
<organism evidence="2 3">
    <name type="scientific">Rhizophagus clarus</name>
    <dbReference type="NCBI Taxonomy" id="94130"/>
    <lineage>
        <taxon>Eukaryota</taxon>
        <taxon>Fungi</taxon>
        <taxon>Fungi incertae sedis</taxon>
        <taxon>Mucoromycota</taxon>
        <taxon>Glomeromycotina</taxon>
        <taxon>Glomeromycetes</taxon>
        <taxon>Glomerales</taxon>
        <taxon>Glomeraceae</taxon>
        <taxon>Rhizophagus</taxon>
    </lineage>
</organism>
<evidence type="ECO:0000313" key="2">
    <source>
        <dbReference type="EMBL" id="GES77532.1"/>
    </source>
</evidence>
<reference evidence="2" key="1">
    <citation type="submission" date="2019-10" db="EMBL/GenBank/DDBJ databases">
        <title>Conservation and host-specific expression of non-tandemly repeated heterogenous ribosome RNA gene in arbuscular mycorrhizal fungi.</title>
        <authorList>
            <person name="Maeda T."/>
            <person name="Kobayashi Y."/>
            <person name="Nakagawa T."/>
            <person name="Ezawa T."/>
            <person name="Yamaguchi K."/>
            <person name="Bino T."/>
            <person name="Nishimoto Y."/>
            <person name="Shigenobu S."/>
            <person name="Kawaguchi M."/>
        </authorList>
    </citation>
    <scope>NUCLEOTIDE SEQUENCE</scope>
    <source>
        <strain evidence="2">HR1</strain>
    </source>
</reference>
<gene>
    <name evidence="2" type="ORF">RCL2_000489500</name>
</gene>
<dbReference type="AlphaFoldDB" id="A0A8H3KX40"/>
<sequence>MLIAFRQFSAYRHGNSLIKIWKKPIRFYTTKIATHHSFLYDPPKNGQDSSDSLKRATPKEVLPLLQAIYQNNIEETWKLYLEFCDKKQLHLLSPLQHSKVLKTFSFRKSLNEKQRHNLETQLLFVFNRMKRVGIEPDVNDFTHMMNVFSLIGNSKICDKLWEEMTKKKIQPNIYTYNSYITSCWGLIKSNKRKEEGFQKAQKILIDLNNSGRKPNLVTNCILIRLFSASKGLENAQDLLETTFSQTNLSEKMTRKEILRNRSIIIHTFNYLMNAHGNAGNLLVMDKCFQIFLKTGLPPHIYMFNTLVRNSSRMDINKAKGYIKKMIQEFNLKPTHQIFSYILFNLYEKGLTRKAVEFLKVMQDEFRFSPTKLMLIKIYMSMLRKNRHDDAKELAAQWKIPIKYISNPMKLA</sequence>
<dbReference type="OrthoDB" id="185373at2759"/>
<dbReference type="EMBL" id="BLAL01000030">
    <property type="protein sequence ID" value="GES77532.1"/>
    <property type="molecule type" value="Genomic_DNA"/>
</dbReference>
<comment type="similarity">
    <text evidence="1">Belongs to the PPR family. P subfamily.</text>
</comment>
<dbReference type="PANTHER" id="PTHR46128:SF329">
    <property type="entry name" value="MITOCHONDRIAL GROUP I INTRON SPLICING FACTOR DMR1"/>
    <property type="match status" value="1"/>
</dbReference>
<dbReference type="InterPro" id="IPR011990">
    <property type="entry name" value="TPR-like_helical_dom_sf"/>
</dbReference>
<name>A0A8H3KX40_9GLOM</name>